<dbReference type="InterPro" id="IPR027417">
    <property type="entry name" value="P-loop_NTPase"/>
</dbReference>
<evidence type="ECO:0000313" key="5">
    <source>
        <dbReference type="EMBL" id="MDE47080.1"/>
    </source>
</evidence>
<dbReference type="Gene3D" id="1.10.8.60">
    <property type="match status" value="2"/>
</dbReference>
<dbReference type="InterPro" id="IPR041569">
    <property type="entry name" value="AAA_lid_3"/>
</dbReference>
<dbReference type="InterPro" id="IPR003593">
    <property type="entry name" value="AAA+_ATPase"/>
</dbReference>
<evidence type="ECO:0000259" key="4">
    <source>
        <dbReference type="SMART" id="SM00382"/>
    </source>
</evidence>
<evidence type="ECO:0000256" key="1">
    <source>
        <dbReference type="ARBA" id="ARBA00006914"/>
    </source>
</evidence>
<organism evidence="5">
    <name type="scientific">Aceria tosichella</name>
    <name type="common">wheat curl mite</name>
    <dbReference type="NCBI Taxonomy" id="561515"/>
    <lineage>
        <taxon>Eukaryota</taxon>
        <taxon>Metazoa</taxon>
        <taxon>Ecdysozoa</taxon>
        <taxon>Arthropoda</taxon>
        <taxon>Chelicerata</taxon>
        <taxon>Arachnida</taxon>
        <taxon>Acari</taxon>
        <taxon>Acariformes</taxon>
        <taxon>Trombidiformes</taxon>
        <taxon>Prostigmata</taxon>
        <taxon>Eupodina</taxon>
        <taxon>Eriophyoidea</taxon>
        <taxon>Eriophyidae</taxon>
        <taxon>Eriophyinae</taxon>
        <taxon>Aceriini</taxon>
        <taxon>Aceria</taxon>
    </lineage>
</organism>
<dbReference type="EMBL" id="GGYP01002309">
    <property type="protein sequence ID" value="MDE47080.1"/>
    <property type="molecule type" value="Transcribed_RNA"/>
</dbReference>
<dbReference type="PANTHER" id="PTHR23077:SF12">
    <property type="entry name" value="PEROXISOMAL ATPASE PEX1"/>
    <property type="match status" value="1"/>
</dbReference>
<dbReference type="Pfam" id="PF17862">
    <property type="entry name" value="AAA_lid_3"/>
    <property type="match status" value="1"/>
</dbReference>
<dbReference type="GO" id="GO:0016558">
    <property type="term" value="P:protein import into peroxisome matrix"/>
    <property type="evidence" value="ECO:0007669"/>
    <property type="project" value="TreeGrafter"/>
</dbReference>
<dbReference type="GO" id="GO:0005524">
    <property type="term" value="F:ATP binding"/>
    <property type="evidence" value="ECO:0007669"/>
    <property type="project" value="UniProtKB-KW"/>
</dbReference>
<name>A0A6G1SAY0_9ACAR</name>
<protein>
    <submittedName>
        <fullName evidence="5">Peroxisome biogenesis factor 1</fullName>
    </submittedName>
</protein>
<dbReference type="Pfam" id="PF00004">
    <property type="entry name" value="AAA"/>
    <property type="match status" value="2"/>
</dbReference>
<accession>A0A6G1SAY0</accession>
<dbReference type="InterPro" id="IPR050168">
    <property type="entry name" value="AAA_ATPase_domain"/>
</dbReference>
<dbReference type="FunFam" id="3.40.50.300:FF:000149">
    <property type="entry name" value="Nuclear valosin-containing protein-like"/>
    <property type="match status" value="1"/>
</dbReference>
<dbReference type="GO" id="GO:0005778">
    <property type="term" value="C:peroxisomal membrane"/>
    <property type="evidence" value="ECO:0007669"/>
    <property type="project" value="TreeGrafter"/>
</dbReference>
<proteinExistence type="inferred from homology"/>
<keyword evidence="3" id="KW-0067">ATP-binding</keyword>
<gene>
    <name evidence="5" type="primary">PEX1</name>
    <name evidence="5" type="ORF">g.13573</name>
</gene>
<dbReference type="GO" id="GO:0016887">
    <property type="term" value="F:ATP hydrolysis activity"/>
    <property type="evidence" value="ECO:0007669"/>
    <property type="project" value="InterPro"/>
</dbReference>
<dbReference type="SUPFAM" id="SSF52540">
    <property type="entry name" value="P-loop containing nucleoside triphosphate hydrolases"/>
    <property type="match status" value="2"/>
</dbReference>
<reference evidence="5" key="1">
    <citation type="submission" date="2018-10" db="EMBL/GenBank/DDBJ databases">
        <title>Transcriptome assembly of Aceria tosichella (Wheat curl mite) Type 2.</title>
        <authorList>
            <person name="Scully E.D."/>
            <person name="Geib S.M."/>
            <person name="Palmer N.A."/>
            <person name="Gupta A.K."/>
            <person name="Sarath G."/>
            <person name="Tatineni S."/>
        </authorList>
    </citation>
    <scope>NUCLEOTIDE SEQUENCE</scope>
    <source>
        <strain evidence="5">LincolnNE</strain>
    </source>
</reference>
<feature type="domain" description="AAA+ ATPase" evidence="4">
    <location>
        <begin position="204"/>
        <end position="352"/>
    </location>
</feature>
<sequence length="746" mass="83854">MLPSELKLTNLGHCYVHLPETFVSREPAVKGGAIVSIKSIQNDHEIYAMWNGQLTAGEHVELDMDFAQANKLQTELVIINTIDNLKPVECTFCCAELVNPSDYSILSQHSDINLLDSCRLVNRNLIVPVFVSEHVKVLVKIVSYQPDHQQFGFLNKWTEMSFHHNLENPPKPEMDPDTDGVQLPDEHHPFISASLGIGYRPRFHLGAVLICGDRGCGKTYLMNKILKDYKQFHSEYINCKQLRGKRPESVKKKFLELLELATEKQPSIIALDDVDSFLDYDSKHDEEQGQDVIYKKRLVDAFCHLLKQLERQDKGFVVLIASCRSPEALDGRIANPKGRQYFNEIIKIEAPNLETRVEILKNLVGEHKQIRSSVDSEQYEEFARKCDSFMPSDLRLIFERALLCACSRSSLEFNSDPVTLSIDDLNNSLDGYVPMNLRAVTLQAKTGRTFAHVGGMAKIKEGLIKTVLLPIKYPKLYKRCPLKPQNSILLYGPPGCGKTLVAEALINQEGLNSICVRGPELLSKYIGASEAAVRDLFKKAQLARPCVIFFDEFESLVARRGADSTGVTDRVVNQFLTVLDGVESLGHDVFIVAATCRPDMIDPAMLRPGRMDKHIYCPPPGEQDRLEILTVLSRDMDLESDVELGIWARRLDGFTGADIQAFLFSSQLKALHEIIDSKVVTNDEKNDNNNSTGNDFPIVISNYHMDTVLAEMSHGIEAKKIDLMNKYPASISRVQMHQVAVRATLA</sequence>
<dbReference type="AlphaFoldDB" id="A0A6G1SAY0"/>
<dbReference type="GO" id="GO:0005829">
    <property type="term" value="C:cytosol"/>
    <property type="evidence" value="ECO:0007669"/>
    <property type="project" value="TreeGrafter"/>
</dbReference>
<dbReference type="Gene3D" id="3.40.50.300">
    <property type="entry name" value="P-loop containing nucleotide triphosphate hydrolases"/>
    <property type="match status" value="2"/>
</dbReference>
<evidence type="ECO:0000256" key="2">
    <source>
        <dbReference type="ARBA" id="ARBA00022741"/>
    </source>
</evidence>
<dbReference type="SMART" id="SM00382">
    <property type="entry name" value="AAA"/>
    <property type="match status" value="2"/>
</dbReference>
<dbReference type="PANTHER" id="PTHR23077">
    <property type="entry name" value="AAA-FAMILY ATPASE"/>
    <property type="match status" value="1"/>
</dbReference>
<evidence type="ECO:0000256" key="3">
    <source>
        <dbReference type="ARBA" id="ARBA00022840"/>
    </source>
</evidence>
<feature type="domain" description="AAA+ ATPase" evidence="4">
    <location>
        <begin position="484"/>
        <end position="621"/>
    </location>
</feature>
<keyword evidence="2" id="KW-0547">Nucleotide-binding</keyword>
<dbReference type="InterPro" id="IPR003959">
    <property type="entry name" value="ATPase_AAA_core"/>
</dbReference>
<comment type="similarity">
    <text evidence="1">Belongs to the AAA ATPase family.</text>
</comment>